<sequence length="1039" mass="116523">MSTSIPSLQKAALIENPGTDARVVIRSDIPVKTPDLGEVLIKLNFTGVCGSEIRALSGWGPYNPIVGHEGVGTVVKVGEGVDADFLNKRVGVKWLYSSCRSCTICKRGYYNNCPDQLNTGKHVPGTLQEYMIADAKHITEIPDGLPGEVAAPLLCAGLTMAGAVSKLNGYAEKGDWVVISGSGGGLGHLGVQIASRLNGLRVIAIDTGESRRKLSFESGAEHFIDFVTDNVEERVKEVTGKEGAPAVLVVTGSQEAFLQAPSLVRNMGIIVTIGLPRNDFNIPLSATICSARSLTVTGVAVGTEEQMRELLQHALNGTIVPEVKVLEFEEACPICWTVWRNIRSSPFAKPSDEPVVGFEVKGELRSCQPDDDEYSITITPNNEDFHEFHFKVKKTTEESFIEKKAPIARQQTPESTARAARAWLSTCDREHDRCNKRSLPPDSATMPTRLLDVGDRGSAAWRIYETENRVSYVALSHRWSDKTPKLLETNYQLYHKHQPDNILPQSYQDIIAICREIPIRYVWIDSLCILQDDQGRDFEQEAPKMVDIYQHAFLTLTICWDLSDGTVFRTCEPRSTPRPQPTDHLAVVSCGEPSRRDYAFVQPEYINRDKLGFEADVSHAPINRRAWVLQERCLSRRIIYLGSDQIYWECDGSGNGHYGCGLVMSQVANSYYVGRESIYIHHGSFHWSTLVSRYTQCELTFEKDRFVAIGGLAKELARSTGYTYVAGIWLESWMTDVYWQPTMARNSSSIHLQMPGPRHKFTAPTWSWLDYPGSVHPDSESLFDLPGAVSIQEGYNQFDDYRLLALLVETIIDPPGCDRFVSFYRAILRIRCLMIPLDLDTIWDLSFDRNYVPLRISRGDQSGSFDWEKLRVESLEDHPEELRMVLSRPLDASSRYHVLPLWLQNISNVAESFFQDVEVYCLVVQEGQNPGEFCRVGTIRSWYTSGLHSIILNTFSMLNSDSSVSISTEEPGATRERDFEHELRDFAAQLGFEVMKHDSIFNASHGRGYDGNNFAENLSAKAASLPYIIKAEWKTISLA</sequence>
<keyword evidence="4 7" id="KW-0862">Zinc</keyword>
<dbReference type="PANTHER" id="PTHR42940">
    <property type="entry name" value="ALCOHOL DEHYDROGENASE 1-RELATED"/>
    <property type="match status" value="1"/>
</dbReference>
<evidence type="ECO:0000259" key="8">
    <source>
        <dbReference type="Pfam" id="PF00107"/>
    </source>
</evidence>
<dbReference type="OrthoDB" id="1879366at2759"/>
<keyword evidence="6" id="KW-0520">NAD</keyword>
<comment type="cofactor">
    <cofactor evidence="1 7">
        <name>Zn(2+)</name>
        <dbReference type="ChEBI" id="CHEBI:29105"/>
    </cofactor>
</comment>
<comment type="similarity">
    <text evidence="2 7">Belongs to the zinc-containing alcohol dehydrogenase family.</text>
</comment>
<dbReference type="GO" id="GO:0004022">
    <property type="term" value="F:alcohol dehydrogenase (NAD+) activity"/>
    <property type="evidence" value="ECO:0007669"/>
    <property type="project" value="TreeGrafter"/>
</dbReference>
<dbReference type="PROSITE" id="PS00059">
    <property type="entry name" value="ADH_ZINC"/>
    <property type="match status" value="1"/>
</dbReference>
<evidence type="ECO:0000313" key="12">
    <source>
        <dbReference type="Proteomes" id="UP000730481"/>
    </source>
</evidence>
<evidence type="ECO:0000256" key="1">
    <source>
        <dbReference type="ARBA" id="ARBA00001947"/>
    </source>
</evidence>
<dbReference type="AlphaFoldDB" id="A0A9P5DV20"/>
<evidence type="ECO:0000256" key="4">
    <source>
        <dbReference type="ARBA" id="ARBA00022833"/>
    </source>
</evidence>
<evidence type="ECO:0000313" key="11">
    <source>
        <dbReference type="EMBL" id="KAF4338261.1"/>
    </source>
</evidence>
<gene>
    <name evidence="11" type="ORF">FBEOM_7850</name>
</gene>
<dbReference type="Pfam" id="PF00107">
    <property type="entry name" value="ADH_zinc_N"/>
    <property type="match status" value="1"/>
</dbReference>
<dbReference type="InterPro" id="IPR013154">
    <property type="entry name" value="ADH-like_N"/>
</dbReference>
<evidence type="ECO:0000256" key="7">
    <source>
        <dbReference type="RuleBase" id="RU361277"/>
    </source>
</evidence>
<proteinExistence type="inferred from homology"/>
<feature type="domain" description="Alcohol dehydrogenase-like C-terminal" evidence="8">
    <location>
        <begin position="185"/>
        <end position="313"/>
    </location>
</feature>
<keyword evidence="3 7" id="KW-0479">Metal-binding</keyword>
<keyword evidence="5" id="KW-0560">Oxidoreductase</keyword>
<dbReference type="InterPro" id="IPR036291">
    <property type="entry name" value="NAD(P)-bd_dom_sf"/>
</dbReference>
<dbReference type="InterPro" id="IPR013149">
    <property type="entry name" value="ADH-like_C"/>
</dbReference>
<name>A0A9P5DV20_9HYPO</name>
<evidence type="ECO:0000256" key="6">
    <source>
        <dbReference type="ARBA" id="ARBA00023027"/>
    </source>
</evidence>
<dbReference type="FunFam" id="3.40.50.720:FF:000039">
    <property type="entry name" value="Alcohol dehydrogenase AdhP"/>
    <property type="match status" value="1"/>
</dbReference>
<organism evidence="11 12">
    <name type="scientific">Fusarium beomiforme</name>
    <dbReference type="NCBI Taxonomy" id="44412"/>
    <lineage>
        <taxon>Eukaryota</taxon>
        <taxon>Fungi</taxon>
        <taxon>Dikarya</taxon>
        <taxon>Ascomycota</taxon>
        <taxon>Pezizomycotina</taxon>
        <taxon>Sordariomycetes</taxon>
        <taxon>Hypocreomycetidae</taxon>
        <taxon>Hypocreales</taxon>
        <taxon>Nectriaceae</taxon>
        <taxon>Fusarium</taxon>
        <taxon>Fusarium burgessii species complex</taxon>
    </lineage>
</organism>
<evidence type="ECO:0000256" key="2">
    <source>
        <dbReference type="ARBA" id="ARBA00008072"/>
    </source>
</evidence>
<feature type="domain" description="Heterokaryon incompatibility" evidence="9">
    <location>
        <begin position="472"/>
        <end position="631"/>
    </location>
</feature>
<dbReference type="Proteomes" id="UP000730481">
    <property type="component" value="Unassembled WGS sequence"/>
</dbReference>
<dbReference type="SUPFAM" id="SSF50129">
    <property type="entry name" value="GroES-like"/>
    <property type="match status" value="1"/>
</dbReference>
<dbReference type="Gene3D" id="3.90.180.10">
    <property type="entry name" value="Medium-chain alcohol dehydrogenases, catalytic domain"/>
    <property type="match status" value="1"/>
</dbReference>
<dbReference type="InterPro" id="IPR011032">
    <property type="entry name" value="GroES-like_sf"/>
</dbReference>
<dbReference type="Pfam" id="PF08240">
    <property type="entry name" value="ADH_N"/>
    <property type="match status" value="1"/>
</dbReference>
<dbReference type="InterPro" id="IPR010730">
    <property type="entry name" value="HET"/>
</dbReference>
<dbReference type="GO" id="GO:0008270">
    <property type="term" value="F:zinc ion binding"/>
    <property type="evidence" value="ECO:0007669"/>
    <property type="project" value="InterPro"/>
</dbReference>
<reference evidence="11" key="1">
    <citation type="journal article" date="2017" name="Mycologia">
        <title>Fusarium algeriense, sp. nov., a novel toxigenic crown rot pathogen of durum wheat from Algeria is nested in the Fusarium burgessii species complex.</title>
        <authorList>
            <person name="Laraba I."/>
            <person name="Keddad A."/>
            <person name="Boureghda H."/>
            <person name="Abdallah N."/>
            <person name="Vaughan M.M."/>
            <person name="Proctor R.H."/>
            <person name="Busman M."/>
            <person name="O'Donnell K."/>
        </authorList>
    </citation>
    <scope>NUCLEOTIDE SEQUENCE</scope>
    <source>
        <strain evidence="11">NRRL 25174</strain>
    </source>
</reference>
<dbReference type="PANTHER" id="PTHR42940:SF2">
    <property type="entry name" value="DEHYDROGENASE FAMILY OXIDOREDUCTASE, PUTATIVE (JCVI)-RELATED"/>
    <property type="match status" value="1"/>
</dbReference>
<dbReference type="Pfam" id="PF06985">
    <property type="entry name" value="HET"/>
    <property type="match status" value="1"/>
</dbReference>
<evidence type="ECO:0000259" key="10">
    <source>
        <dbReference type="Pfam" id="PF08240"/>
    </source>
</evidence>
<dbReference type="GO" id="GO:0005737">
    <property type="term" value="C:cytoplasm"/>
    <property type="evidence" value="ECO:0007669"/>
    <property type="project" value="TreeGrafter"/>
</dbReference>
<feature type="domain" description="Alcohol dehydrogenase-like N-terminal" evidence="10">
    <location>
        <begin position="37"/>
        <end position="143"/>
    </location>
</feature>
<dbReference type="InterPro" id="IPR002328">
    <property type="entry name" value="ADH_Zn_CS"/>
</dbReference>
<evidence type="ECO:0000259" key="9">
    <source>
        <dbReference type="Pfam" id="PF06985"/>
    </source>
</evidence>
<accession>A0A9P5DV20</accession>
<protein>
    <submittedName>
        <fullName evidence="11">Alcohol dehydrogenase 2</fullName>
    </submittedName>
</protein>
<evidence type="ECO:0000256" key="3">
    <source>
        <dbReference type="ARBA" id="ARBA00022723"/>
    </source>
</evidence>
<keyword evidence="12" id="KW-1185">Reference proteome</keyword>
<comment type="caution">
    <text evidence="11">The sequence shown here is derived from an EMBL/GenBank/DDBJ whole genome shotgun (WGS) entry which is preliminary data.</text>
</comment>
<dbReference type="SUPFAM" id="SSF51735">
    <property type="entry name" value="NAD(P)-binding Rossmann-fold domains"/>
    <property type="match status" value="1"/>
</dbReference>
<evidence type="ECO:0000256" key="5">
    <source>
        <dbReference type="ARBA" id="ARBA00023002"/>
    </source>
</evidence>
<dbReference type="EMBL" id="PVQB02000354">
    <property type="protein sequence ID" value="KAF4338261.1"/>
    <property type="molecule type" value="Genomic_DNA"/>
</dbReference>
<reference evidence="11" key="2">
    <citation type="submission" date="2020-02" db="EMBL/GenBank/DDBJ databases">
        <title>Identification and distribution of gene clusters putatively required for synthesis of sphingolipid metabolism inhibitors in phylogenetically diverse species of the filamentous fungus Fusarium.</title>
        <authorList>
            <person name="Kim H.-S."/>
            <person name="Busman M."/>
            <person name="Brown D.W."/>
            <person name="Divon H."/>
            <person name="Uhlig S."/>
            <person name="Proctor R.H."/>
        </authorList>
    </citation>
    <scope>NUCLEOTIDE SEQUENCE</scope>
    <source>
        <strain evidence="11">NRRL 25174</strain>
    </source>
</reference>
<dbReference type="Gene3D" id="3.40.50.720">
    <property type="entry name" value="NAD(P)-binding Rossmann-like Domain"/>
    <property type="match status" value="1"/>
</dbReference>
<dbReference type="CDD" id="cd08297">
    <property type="entry name" value="CAD3"/>
    <property type="match status" value="1"/>
</dbReference>